<evidence type="ECO:0000256" key="2">
    <source>
        <dbReference type="ARBA" id="ARBA00012388"/>
    </source>
</evidence>
<evidence type="ECO:0000256" key="3">
    <source>
        <dbReference type="ARBA" id="ARBA00022723"/>
    </source>
</evidence>
<keyword evidence="9" id="KW-1185">Reference proteome</keyword>
<feature type="compositionally biased region" description="Pro residues" evidence="5">
    <location>
        <begin position="1"/>
        <end position="11"/>
    </location>
</feature>
<feature type="compositionally biased region" description="Basic and acidic residues" evidence="5">
    <location>
        <begin position="37"/>
        <end position="57"/>
    </location>
</feature>
<dbReference type="GO" id="GO:0005730">
    <property type="term" value="C:nucleolus"/>
    <property type="evidence" value="ECO:0007669"/>
    <property type="project" value="TreeGrafter"/>
</dbReference>
<dbReference type="CDD" id="cd05402">
    <property type="entry name" value="NT_PAP_TUTase"/>
    <property type="match status" value="1"/>
</dbReference>
<dbReference type="Pfam" id="PF22600">
    <property type="entry name" value="MTPAP-like_central"/>
    <property type="match status" value="1"/>
</dbReference>
<dbReference type="EC" id="2.7.7.19" evidence="2"/>
<proteinExistence type="inferred from homology"/>
<keyword evidence="4" id="KW-0460">Magnesium</keyword>
<dbReference type="EMBL" id="JABELV010000022">
    <property type="protein sequence ID" value="KAG7562992.1"/>
    <property type="molecule type" value="Genomic_DNA"/>
</dbReference>
<feature type="compositionally biased region" description="Low complexity" evidence="5">
    <location>
        <begin position="15"/>
        <end position="31"/>
    </location>
</feature>
<feature type="region of interest" description="Disordered" evidence="5">
    <location>
        <begin position="1"/>
        <end position="71"/>
    </location>
</feature>
<evidence type="ECO:0000256" key="1">
    <source>
        <dbReference type="ARBA" id="ARBA00008593"/>
    </source>
</evidence>
<dbReference type="PANTHER" id="PTHR23092">
    <property type="entry name" value="POLY(A) RNA POLYMERASE"/>
    <property type="match status" value="1"/>
</dbReference>
<dbReference type="SUPFAM" id="SSF81631">
    <property type="entry name" value="PAP/OAS1 substrate-binding domain"/>
    <property type="match status" value="1"/>
</dbReference>
<dbReference type="InterPro" id="IPR002058">
    <property type="entry name" value="PAP_assoc"/>
</dbReference>
<evidence type="ECO:0000313" key="8">
    <source>
        <dbReference type="EMBL" id="KAG7562992.1"/>
    </source>
</evidence>
<reference evidence="8" key="1">
    <citation type="submission" date="2020-04" db="EMBL/GenBank/DDBJ databases">
        <title>Analysis of mating type loci in Filobasidium floriforme.</title>
        <authorList>
            <person name="Nowrousian M."/>
        </authorList>
    </citation>
    <scope>NUCLEOTIDE SEQUENCE</scope>
    <source>
        <strain evidence="8">CBS 6242</strain>
    </source>
</reference>
<name>A0A8K0JQG1_9TREE</name>
<feature type="domain" description="Poly(A) RNA polymerase mitochondrial-like central palm" evidence="7">
    <location>
        <begin position="105"/>
        <end position="250"/>
    </location>
</feature>
<dbReference type="Gene3D" id="3.30.460.10">
    <property type="entry name" value="Beta Polymerase, domain 2"/>
    <property type="match status" value="1"/>
</dbReference>
<dbReference type="InterPro" id="IPR054708">
    <property type="entry name" value="MTPAP-like_central"/>
</dbReference>
<organism evidence="8 9">
    <name type="scientific">Filobasidium floriforme</name>
    <dbReference type="NCBI Taxonomy" id="5210"/>
    <lineage>
        <taxon>Eukaryota</taxon>
        <taxon>Fungi</taxon>
        <taxon>Dikarya</taxon>
        <taxon>Basidiomycota</taxon>
        <taxon>Agaricomycotina</taxon>
        <taxon>Tremellomycetes</taxon>
        <taxon>Filobasidiales</taxon>
        <taxon>Filobasidiaceae</taxon>
        <taxon>Filobasidium</taxon>
    </lineage>
</organism>
<dbReference type="Gene3D" id="1.10.1410.10">
    <property type="match status" value="1"/>
</dbReference>
<dbReference type="InterPro" id="IPR043519">
    <property type="entry name" value="NT_sf"/>
</dbReference>
<dbReference type="AlphaFoldDB" id="A0A8K0JQG1"/>
<evidence type="ECO:0000256" key="4">
    <source>
        <dbReference type="ARBA" id="ARBA00022842"/>
    </source>
</evidence>
<dbReference type="GO" id="GO:0031123">
    <property type="term" value="P:RNA 3'-end processing"/>
    <property type="evidence" value="ECO:0007669"/>
    <property type="project" value="TreeGrafter"/>
</dbReference>
<dbReference type="GO" id="GO:0046872">
    <property type="term" value="F:metal ion binding"/>
    <property type="evidence" value="ECO:0007669"/>
    <property type="project" value="UniProtKB-KW"/>
</dbReference>
<dbReference type="GO" id="GO:0043634">
    <property type="term" value="P:polyadenylation-dependent ncRNA catabolic process"/>
    <property type="evidence" value="ECO:0007669"/>
    <property type="project" value="TreeGrafter"/>
</dbReference>
<dbReference type="GO" id="GO:0003729">
    <property type="term" value="F:mRNA binding"/>
    <property type="evidence" value="ECO:0007669"/>
    <property type="project" value="TreeGrafter"/>
</dbReference>
<dbReference type="Proteomes" id="UP000812966">
    <property type="component" value="Unassembled WGS sequence"/>
</dbReference>
<feature type="domain" description="PAP-associated" evidence="6">
    <location>
        <begin position="310"/>
        <end position="365"/>
    </location>
</feature>
<evidence type="ECO:0000313" key="9">
    <source>
        <dbReference type="Proteomes" id="UP000812966"/>
    </source>
</evidence>
<keyword evidence="3" id="KW-0479">Metal-binding</keyword>
<comment type="caution">
    <text evidence="8">The sequence shown here is derived from an EMBL/GenBank/DDBJ whole genome shotgun (WGS) entry which is preliminary data.</text>
</comment>
<dbReference type="InterPro" id="IPR045862">
    <property type="entry name" value="Trf4-like"/>
</dbReference>
<gene>
    <name evidence="8" type="ORF">FFLO_01550</name>
</gene>
<dbReference type="SUPFAM" id="SSF81301">
    <property type="entry name" value="Nucleotidyltransferase"/>
    <property type="match status" value="1"/>
</dbReference>
<dbReference type="GO" id="GO:0010605">
    <property type="term" value="P:negative regulation of macromolecule metabolic process"/>
    <property type="evidence" value="ECO:0007669"/>
    <property type="project" value="UniProtKB-ARBA"/>
</dbReference>
<evidence type="ECO:0000259" key="7">
    <source>
        <dbReference type="Pfam" id="PF22600"/>
    </source>
</evidence>
<sequence length="386" mass="44101">MQLPPPPPPPAQKYLSHNLNNNHNEASSSSSGQKRNKQADRPEKGKERKDNKRKADVLSEDDGEYDEYGYNSKNQGGEYLPWVTDVEWFNEDMGGPASVWKLFNQESRAAARWLAPTKHEHHTREMLVDLILDTIKREFRNDAPQMQIEPFGSHVNELYLPGGDIDIVIVKETVPGRLVRGITAMFKRIISALRVNRIIPGGPWNEAGIQMITQAKCPIIKLKTLQGNISVDISVYDDGGIRASRIVGGYLKQYPVARDLVLLVKAYMRKYKLNEVFLGGLGSYSTFCLVISFLQNHEAIQAKEIDPLRNLGVLFQEFFERYSTFEWDRYGISLRDGGRLFRKDAKGWIYGYQDPRNIAIEDPQDSCKPFLLLLPEFSWADKPIIR</sequence>
<feature type="compositionally biased region" description="Acidic residues" evidence="5">
    <location>
        <begin position="58"/>
        <end position="67"/>
    </location>
</feature>
<dbReference type="PANTHER" id="PTHR23092:SF15">
    <property type="entry name" value="INACTIVE NON-CANONICAL POLY(A) RNA POLYMERASE PROTEIN TRF4-2-RELATED"/>
    <property type="match status" value="1"/>
</dbReference>
<protein>
    <recommendedName>
        <fullName evidence="2">polynucleotide adenylyltransferase</fullName>
        <ecNumber evidence="2">2.7.7.19</ecNumber>
    </recommendedName>
</protein>
<comment type="similarity">
    <text evidence="1">Belongs to the DNA polymerase type-B-like family.</text>
</comment>
<dbReference type="Pfam" id="PF03828">
    <property type="entry name" value="PAP_assoc"/>
    <property type="match status" value="1"/>
</dbReference>
<accession>A0A8K0JQG1</accession>
<dbReference type="GO" id="GO:0031499">
    <property type="term" value="C:TRAMP complex"/>
    <property type="evidence" value="ECO:0007669"/>
    <property type="project" value="TreeGrafter"/>
</dbReference>
<dbReference type="GO" id="GO:1990817">
    <property type="term" value="F:poly(A) RNA polymerase activity"/>
    <property type="evidence" value="ECO:0007669"/>
    <property type="project" value="UniProtKB-EC"/>
</dbReference>
<evidence type="ECO:0000256" key="5">
    <source>
        <dbReference type="SAM" id="MobiDB-lite"/>
    </source>
</evidence>
<dbReference type="OrthoDB" id="273917at2759"/>
<evidence type="ECO:0000259" key="6">
    <source>
        <dbReference type="Pfam" id="PF03828"/>
    </source>
</evidence>